<evidence type="ECO:0000256" key="5">
    <source>
        <dbReference type="SAM" id="Phobius"/>
    </source>
</evidence>
<keyword evidence="8" id="KW-1185">Reference proteome</keyword>
<evidence type="ECO:0000256" key="1">
    <source>
        <dbReference type="ARBA" id="ARBA00004141"/>
    </source>
</evidence>
<dbReference type="AlphaFoldDB" id="A0AA37RV31"/>
<feature type="transmembrane region" description="Helical" evidence="5">
    <location>
        <begin position="46"/>
        <end position="66"/>
    </location>
</feature>
<feature type="transmembrane region" description="Helical" evidence="5">
    <location>
        <begin position="302"/>
        <end position="324"/>
    </location>
</feature>
<keyword evidence="2 5" id="KW-0812">Transmembrane</keyword>
<feature type="transmembrane region" description="Helical" evidence="5">
    <location>
        <begin position="187"/>
        <end position="205"/>
    </location>
</feature>
<evidence type="ECO:0000256" key="3">
    <source>
        <dbReference type="ARBA" id="ARBA00022989"/>
    </source>
</evidence>
<sequence>MVAVQESGGQPVSIATIVARPETANACLGLIEIIGLAGERMGWQSAVQLVLLAAIWGSSFMFMRVAVDEFGVPLLTELRLLLAAIFLAIVALITKRVLNARQYWRYFLVVGLLNSALPFLLYSYAATQLSVAMMAILNATAPMWGSVVNAVDQKRLPQKSEVFGLLLGISGVVILTSDGAWQASTLGLLAAGFAAFCYALASNYASKRGKAAGAFGNAHGCLWAAAILLMPLQPTNLPDALPSLNSSLAVLALGIVCSGVAYLLYFRLIDQVGATSALSVAYLIPLFGMLWGWWFLGESIGWHTLLGGLVVVSGTMLITGFNPLQWFKQRRRAHG</sequence>
<organism evidence="7 8">
    <name type="scientific">Paraferrimonas sedimenticola</name>
    <dbReference type="NCBI Taxonomy" id="375674"/>
    <lineage>
        <taxon>Bacteria</taxon>
        <taxon>Pseudomonadati</taxon>
        <taxon>Pseudomonadota</taxon>
        <taxon>Gammaproteobacteria</taxon>
        <taxon>Alteromonadales</taxon>
        <taxon>Ferrimonadaceae</taxon>
        <taxon>Paraferrimonas</taxon>
    </lineage>
</organism>
<name>A0AA37RV31_9GAMM</name>
<reference evidence="7" key="2">
    <citation type="submission" date="2023-01" db="EMBL/GenBank/DDBJ databases">
        <title>Draft genome sequence of Paraferrimonas sedimenticola strain NBRC 101628.</title>
        <authorList>
            <person name="Sun Q."/>
            <person name="Mori K."/>
        </authorList>
    </citation>
    <scope>NUCLEOTIDE SEQUENCE</scope>
    <source>
        <strain evidence="7">NBRC 101628</strain>
    </source>
</reference>
<dbReference type="InterPro" id="IPR037185">
    <property type="entry name" value="EmrE-like"/>
</dbReference>
<dbReference type="SUPFAM" id="SSF103481">
    <property type="entry name" value="Multidrug resistance efflux transporter EmrE"/>
    <property type="match status" value="2"/>
</dbReference>
<dbReference type="InterPro" id="IPR050638">
    <property type="entry name" value="AA-Vitamin_Transporters"/>
</dbReference>
<evidence type="ECO:0000313" key="8">
    <source>
        <dbReference type="Proteomes" id="UP001161422"/>
    </source>
</evidence>
<protein>
    <recommendedName>
        <fullName evidence="6">EamA domain-containing protein</fullName>
    </recommendedName>
</protein>
<feature type="domain" description="EamA" evidence="6">
    <location>
        <begin position="186"/>
        <end position="319"/>
    </location>
</feature>
<comment type="subcellular location">
    <subcellularLocation>
        <location evidence="1">Membrane</location>
        <topology evidence="1">Multi-pass membrane protein</topology>
    </subcellularLocation>
</comment>
<dbReference type="PANTHER" id="PTHR32322:SF9">
    <property type="entry name" value="AMINO-ACID METABOLITE EFFLUX PUMP-RELATED"/>
    <property type="match status" value="1"/>
</dbReference>
<feature type="domain" description="EamA" evidence="6">
    <location>
        <begin position="48"/>
        <end position="176"/>
    </location>
</feature>
<reference evidence="7" key="1">
    <citation type="journal article" date="2014" name="Int. J. Syst. Evol. Microbiol.">
        <title>Complete genome sequence of Corynebacterium casei LMG S-19264T (=DSM 44701T), isolated from a smear-ripened cheese.</title>
        <authorList>
            <consortium name="US DOE Joint Genome Institute (JGI-PGF)"/>
            <person name="Walter F."/>
            <person name="Albersmeier A."/>
            <person name="Kalinowski J."/>
            <person name="Ruckert C."/>
        </authorList>
    </citation>
    <scope>NUCLEOTIDE SEQUENCE</scope>
    <source>
        <strain evidence="7">NBRC 101628</strain>
    </source>
</reference>
<evidence type="ECO:0000256" key="2">
    <source>
        <dbReference type="ARBA" id="ARBA00022692"/>
    </source>
</evidence>
<feature type="transmembrane region" description="Helical" evidence="5">
    <location>
        <begin position="131"/>
        <end position="151"/>
    </location>
</feature>
<evidence type="ECO:0000259" key="6">
    <source>
        <dbReference type="Pfam" id="PF00892"/>
    </source>
</evidence>
<dbReference type="GO" id="GO:0016020">
    <property type="term" value="C:membrane"/>
    <property type="evidence" value="ECO:0007669"/>
    <property type="project" value="UniProtKB-SubCell"/>
</dbReference>
<dbReference type="PANTHER" id="PTHR32322">
    <property type="entry name" value="INNER MEMBRANE TRANSPORTER"/>
    <property type="match status" value="1"/>
</dbReference>
<dbReference type="InterPro" id="IPR000620">
    <property type="entry name" value="EamA_dom"/>
</dbReference>
<dbReference type="EMBL" id="BSNC01000003">
    <property type="protein sequence ID" value="GLP95946.1"/>
    <property type="molecule type" value="Genomic_DNA"/>
</dbReference>
<keyword evidence="4 5" id="KW-0472">Membrane</keyword>
<proteinExistence type="predicted"/>
<feature type="transmembrane region" description="Helical" evidence="5">
    <location>
        <begin position="106"/>
        <end position="125"/>
    </location>
</feature>
<dbReference type="Gene3D" id="1.10.3730.20">
    <property type="match status" value="1"/>
</dbReference>
<feature type="transmembrane region" description="Helical" evidence="5">
    <location>
        <begin position="78"/>
        <end position="94"/>
    </location>
</feature>
<accession>A0AA37RV31</accession>
<evidence type="ECO:0000256" key="4">
    <source>
        <dbReference type="ARBA" id="ARBA00023136"/>
    </source>
</evidence>
<dbReference type="Pfam" id="PF00892">
    <property type="entry name" value="EamA"/>
    <property type="match status" value="2"/>
</dbReference>
<comment type="caution">
    <text evidence="7">The sequence shown here is derived from an EMBL/GenBank/DDBJ whole genome shotgun (WGS) entry which is preliminary data.</text>
</comment>
<feature type="transmembrane region" description="Helical" evidence="5">
    <location>
        <begin position="163"/>
        <end position="181"/>
    </location>
</feature>
<feature type="transmembrane region" description="Helical" evidence="5">
    <location>
        <begin position="277"/>
        <end position="296"/>
    </location>
</feature>
<feature type="transmembrane region" description="Helical" evidence="5">
    <location>
        <begin position="244"/>
        <end position="265"/>
    </location>
</feature>
<feature type="transmembrane region" description="Helical" evidence="5">
    <location>
        <begin position="212"/>
        <end position="232"/>
    </location>
</feature>
<dbReference type="Proteomes" id="UP001161422">
    <property type="component" value="Unassembled WGS sequence"/>
</dbReference>
<gene>
    <name evidence="7" type="ORF">GCM10007895_12520</name>
</gene>
<evidence type="ECO:0000313" key="7">
    <source>
        <dbReference type="EMBL" id="GLP95946.1"/>
    </source>
</evidence>
<keyword evidence="3 5" id="KW-1133">Transmembrane helix</keyword>